<dbReference type="PANTHER" id="PTHR30290">
    <property type="entry name" value="PERIPLASMIC BINDING COMPONENT OF ABC TRANSPORTER"/>
    <property type="match status" value="1"/>
</dbReference>
<dbReference type="Gene3D" id="3.10.105.10">
    <property type="entry name" value="Dipeptide-binding Protein, Domain 3"/>
    <property type="match status" value="1"/>
</dbReference>
<dbReference type="AlphaFoldDB" id="G2MRJ9"/>
<dbReference type="EMBL" id="CP002991">
    <property type="protein sequence ID" value="AEM79361.1"/>
    <property type="molecule type" value="Genomic_DNA"/>
</dbReference>
<gene>
    <name evidence="7" type="ORF">Thewi_1993</name>
</gene>
<dbReference type="HOGENOM" id="CLU_017028_0_4_9"/>
<keyword evidence="8" id="KW-1185">Reference proteome</keyword>
<dbReference type="PANTHER" id="PTHR30290:SF10">
    <property type="entry name" value="PERIPLASMIC OLIGOPEPTIDE-BINDING PROTEIN-RELATED"/>
    <property type="match status" value="1"/>
</dbReference>
<dbReference type="GO" id="GO:0015833">
    <property type="term" value="P:peptide transport"/>
    <property type="evidence" value="ECO:0007669"/>
    <property type="project" value="TreeGrafter"/>
</dbReference>
<name>G2MRJ9_9THEO</name>
<dbReference type="GO" id="GO:0043190">
    <property type="term" value="C:ATP-binding cassette (ABC) transporter complex"/>
    <property type="evidence" value="ECO:0007669"/>
    <property type="project" value="InterPro"/>
</dbReference>
<dbReference type="CDD" id="cd08504">
    <property type="entry name" value="PBP2_OppA"/>
    <property type="match status" value="1"/>
</dbReference>
<reference evidence="7 8" key="1">
    <citation type="submission" date="2011-08" db="EMBL/GenBank/DDBJ databases">
        <title>Complete sequence of Thermoanaerobacter wiegelii Rt8.B1.</title>
        <authorList>
            <consortium name="US DOE Joint Genome Institute"/>
            <person name="Lucas S."/>
            <person name="Han J."/>
            <person name="Lapidus A."/>
            <person name="Cheng J.-F."/>
            <person name="Goodwin L."/>
            <person name="Pitluck S."/>
            <person name="Peters L."/>
            <person name="Mikhailova N."/>
            <person name="Zeytun A."/>
            <person name="Daligault H."/>
            <person name="Detter J.C."/>
            <person name="Han C."/>
            <person name="Tapia R."/>
            <person name="Land M."/>
            <person name="Hauser L."/>
            <person name="Kyrpides N."/>
            <person name="Ivanova N."/>
            <person name="Pagani I."/>
            <person name="Hemme C."/>
            <person name="Woyke T."/>
        </authorList>
    </citation>
    <scope>NUCLEOTIDE SEQUENCE [LARGE SCALE GENOMIC DNA]</scope>
    <source>
        <strain evidence="7 8">Rt8.B1</strain>
    </source>
</reference>
<keyword evidence="5" id="KW-1133">Transmembrane helix</keyword>
<dbReference type="InterPro" id="IPR030678">
    <property type="entry name" value="Peptide/Ni-bd"/>
</dbReference>
<dbReference type="SUPFAM" id="SSF53850">
    <property type="entry name" value="Periplasmic binding protein-like II"/>
    <property type="match status" value="1"/>
</dbReference>
<proteinExistence type="inferred from homology"/>
<keyword evidence="3" id="KW-0813">Transport</keyword>
<dbReference type="Gene3D" id="3.40.190.10">
    <property type="entry name" value="Periplasmic binding protein-like II"/>
    <property type="match status" value="1"/>
</dbReference>
<dbReference type="Gene3D" id="3.90.76.10">
    <property type="entry name" value="Dipeptide-binding Protein, Domain 1"/>
    <property type="match status" value="1"/>
</dbReference>
<accession>G2MRJ9</accession>
<comment type="similarity">
    <text evidence="2">Belongs to the bacterial solute-binding protein 5 family.</text>
</comment>
<dbReference type="KEGG" id="twi:Thewi_1993"/>
<keyword evidence="4" id="KW-0732">Signal</keyword>
<evidence type="ECO:0000256" key="1">
    <source>
        <dbReference type="ARBA" id="ARBA00004196"/>
    </source>
</evidence>
<evidence type="ECO:0000256" key="3">
    <source>
        <dbReference type="ARBA" id="ARBA00022448"/>
    </source>
</evidence>
<dbReference type="Pfam" id="PF00496">
    <property type="entry name" value="SBP_bac_5"/>
    <property type="match status" value="1"/>
</dbReference>
<dbReference type="Proteomes" id="UP000008276">
    <property type="component" value="Chromosome"/>
</dbReference>
<dbReference type="InterPro" id="IPR000914">
    <property type="entry name" value="SBP_5_dom"/>
</dbReference>
<organism evidence="7 8">
    <name type="scientific">Thermoanaerobacter wiegelii Rt8.B1</name>
    <dbReference type="NCBI Taxonomy" id="697303"/>
    <lineage>
        <taxon>Bacteria</taxon>
        <taxon>Bacillati</taxon>
        <taxon>Bacillota</taxon>
        <taxon>Clostridia</taxon>
        <taxon>Thermoanaerobacterales</taxon>
        <taxon>Thermoanaerobacteraceae</taxon>
        <taxon>Thermoanaerobacter</taxon>
    </lineage>
</organism>
<protein>
    <submittedName>
        <fullName evidence="7">ABC-type transporter, periplasmic subunit</fullName>
    </submittedName>
</protein>
<evidence type="ECO:0000259" key="6">
    <source>
        <dbReference type="Pfam" id="PF00496"/>
    </source>
</evidence>
<keyword evidence="5" id="KW-0472">Membrane</keyword>
<comment type="subcellular location">
    <subcellularLocation>
        <location evidence="1">Cell envelope</location>
    </subcellularLocation>
</comment>
<feature type="transmembrane region" description="Helical" evidence="5">
    <location>
        <begin position="20"/>
        <end position="39"/>
    </location>
</feature>
<dbReference type="eggNOG" id="COG4166">
    <property type="taxonomic scope" value="Bacteria"/>
</dbReference>
<keyword evidence="5" id="KW-0812">Transmembrane</keyword>
<dbReference type="GO" id="GO:1904680">
    <property type="term" value="F:peptide transmembrane transporter activity"/>
    <property type="evidence" value="ECO:0007669"/>
    <property type="project" value="TreeGrafter"/>
</dbReference>
<dbReference type="STRING" id="697303.Thewi_1993"/>
<evidence type="ECO:0000313" key="8">
    <source>
        <dbReference type="Proteomes" id="UP000008276"/>
    </source>
</evidence>
<dbReference type="InterPro" id="IPR039424">
    <property type="entry name" value="SBP_5"/>
</dbReference>
<evidence type="ECO:0000256" key="2">
    <source>
        <dbReference type="ARBA" id="ARBA00005695"/>
    </source>
</evidence>
<dbReference type="PIRSF" id="PIRSF002741">
    <property type="entry name" value="MppA"/>
    <property type="match status" value="1"/>
</dbReference>
<feature type="domain" description="Solute-binding protein family 5" evidence="6">
    <location>
        <begin position="106"/>
        <end position="478"/>
    </location>
</feature>
<evidence type="ECO:0000256" key="4">
    <source>
        <dbReference type="ARBA" id="ARBA00022729"/>
    </source>
</evidence>
<sequence length="561" mass="64008">MHKKFIHSKISSKNEWGNTVYAKSCNLFLTFIFIISVILSGCSGKSAQSTANSTKEKQVLRLNLGEEPPRLDPQTSTDGVSFQVLNAVLEGLVRLGPDEIPQKGSGLAKDWKISEDGLHYTFYLKDNIYWSDGNPITAYDFEYSWKRALDPKTASDYAYIMFPIKNAEKYNAGEVSADEVGVKALDDKTLQVDLEAPTPYFLSLTAFITYLPLEKSFVEKVGDKLATTPDTLVYSGPFILKEWNHEQNIVLVKNDKYWDKNNVKLDEIYMDMVKDMNTIAQNFDTGQYDVITVTGDYVEKYKDKLQIYPNGFTYFLAFNTKNPVFKNANIRKAFGLSLDRKQLTENILKDGSIPAYGFVPYGIPGKNGEFRKEVGDLFKEDVAQAKELLAKGMKELGITTLPKIVLLADDTDVAKRESQAIQEFWRKNLGVNVELQNVPFKIRLQMYSQGQFDVILTRWGADYNDPMTFMDLWVTETSGEPNRVFYSNPEYDRLIAEAKSTNNNEIRMENMKKAEEILMEDMPISPLFFSATAYVQQDYVKGIVRHAVGVDNDWKWTYIEK</sequence>
<evidence type="ECO:0000256" key="5">
    <source>
        <dbReference type="SAM" id="Phobius"/>
    </source>
</evidence>
<evidence type="ECO:0000313" key="7">
    <source>
        <dbReference type="EMBL" id="AEM79361.1"/>
    </source>
</evidence>
<dbReference type="FunFam" id="3.10.105.10:FF:000001">
    <property type="entry name" value="Oligopeptide ABC transporter, oligopeptide-binding protein"/>
    <property type="match status" value="1"/>
</dbReference>
<dbReference type="GO" id="GO:0030288">
    <property type="term" value="C:outer membrane-bounded periplasmic space"/>
    <property type="evidence" value="ECO:0007669"/>
    <property type="project" value="UniProtKB-ARBA"/>
</dbReference>
<dbReference type="FunFam" id="3.90.76.10:FF:000001">
    <property type="entry name" value="Oligopeptide ABC transporter substrate-binding protein"/>
    <property type="match status" value="1"/>
</dbReference>